<dbReference type="InterPro" id="IPR037401">
    <property type="entry name" value="SnoaL-like"/>
</dbReference>
<protein>
    <recommendedName>
        <fullName evidence="1">SnoaL-like domain-containing protein</fullName>
    </recommendedName>
</protein>
<name>A0A381RTM1_9ZZZZ</name>
<sequence length="146" mass="16611">MDLRALSDRVEIEDLLTRYAHAVDTRDWDLYRSVFTPDALIDYTSSGGPAGDLEETVAFLEVALDHFEMTQHLISNVDARLGDDTAEVTAVFNNPMRLPGGTVWFTGGRYHHDLVRTEDGWRSHRLVEKSLWFDRSPMGDPNSDRT</sequence>
<dbReference type="Pfam" id="PF13577">
    <property type="entry name" value="SnoaL_4"/>
    <property type="match status" value="1"/>
</dbReference>
<gene>
    <name evidence="2" type="ORF">METZ01_LOCUS45097</name>
</gene>
<dbReference type="SUPFAM" id="SSF54427">
    <property type="entry name" value="NTF2-like"/>
    <property type="match status" value="1"/>
</dbReference>
<accession>A0A381RTM1</accession>
<dbReference type="Gene3D" id="3.10.450.50">
    <property type="match status" value="1"/>
</dbReference>
<evidence type="ECO:0000259" key="1">
    <source>
        <dbReference type="Pfam" id="PF13577"/>
    </source>
</evidence>
<evidence type="ECO:0000313" key="2">
    <source>
        <dbReference type="EMBL" id="SUZ92243.1"/>
    </source>
</evidence>
<dbReference type="InterPro" id="IPR032710">
    <property type="entry name" value="NTF2-like_dom_sf"/>
</dbReference>
<reference evidence="2" key="1">
    <citation type="submission" date="2018-05" db="EMBL/GenBank/DDBJ databases">
        <authorList>
            <person name="Lanie J.A."/>
            <person name="Ng W.-L."/>
            <person name="Kazmierczak K.M."/>
            <person name="Andrzejewski T.M."/>
            <person name="Davidsen T.M."/>
            <person name="Wayne K.J."/>
            <person name="Tettelin H."/>
            <person name="Glass J.I."/>
            <person name="Rusch D."/>
            <person name="Podicherti R."/>
            <person name="Tsui H.-C.T."/>
            <person name="Winkler M.E."/>
        </authorList>
    </citation>
    <scope>NUCLEOTIDE SEQUENCE</scope>
</reference>
<dbReference type="EMBL" id="UINC01002043">
    <property type="protein sequence ID" value="SUZ92243.1"/>
    <property type="molecule type" value="Genomic_DNA"/>
</dbReference>
<proteinExistence type="predicted"/>
<dbReference type="AlphaFoldDB" id="A0A381RTM1"/>
<feature type="domain" description="SnoaL-like" evidence="1">
    <location>
        <begin position="5"/>
        <end position="126"/>
    </location>
</feature>
<organism evidence="2">
    <name type="scientific">marine metagenome</name>
    <dbReference type="NCBI Taxonomy" id="408172"/>
    <lineage>
        <taxon>unclassified sequences</taxon>
        <taxon>metagenomes</taxon>
        <taxon>ecological metagenomes</taxon>
    </lineage>
</organism>